<keyword evidence="1" id="KW-1133">Transmembrane helix</keyword>
<keyword evidence="1" id="KW-0472">Membrane</keyword>
<keyword evidence="3" id="KW-1185">Reference proteome</keyword>
<feature type="transmembrane region" description="Helical" evidence="1">
    <location>
        <begin position="74"/>
        <end position="97"/>
    </location>
</feature>
<comment type="caution">
    <text evidence="2">The sequence shown here is derived from an EMBL/GenBank/DDBJ whole genome shotgun (WGS) entry which is preliminary data.</text>
</comment>
<organism evidence="2 3">
    <name type="scientific">Armillaria tabescens</name>
    <name type="common">Ringless honey mushroom</name>
    <name type="synonym">Agaricus tabescens</name>
    <dbReference type="NCBI Taxonomy" id="1929756"/>
    <lineage>
        <taxon>Eukaryota</taxon>
        <taxon>Fungi</taxon>
        <taxon>Dikarya</taxon>
        <taxon>Basidiomycota</taxon>
        <taxon>Agaricomycotina</taxon>
        <taxon>Agaricomycetes</taxon>
        <taxon>Agaricomycetidae</taxon>
        <taxon>Agaricales</taxon>
        <taxon>Marasmiineae</taxon>
        <taxon>Physalacriaceae</taxon>
        <taxon>Desarmillaria</taxon>
    </lineage>
</organism>
<dbReference type="RefSeq" id="XP_060334739.1">
    <property type="nucleotide sequence ID" value="XM_060466159.1"/>
</dbReference>
<sequence length="261" mass="29481">MLDSKQHLNDAYYGIIGDISREIDSGTGVFSASLRKRCKAANLTIGRETQRLESVMHKQLKVFYPTGLCDIYTYLYVCCAGLCLTLTLSVTVAPLFFSVSEELSIRVLCLVYLLGFLAYQGTQANAYLSDIVTHIYRLRRGTLRCVWAWRDMSGLFALIAESEGRQLSDIPHAQRFLKAFEVSFAGVEVELWKTRSKVQTLSKFAKKIRAMKDQDAYDAATVLSTACPWYHNSVLDAFRLGRAILVSLYTKVSHLVFRESL</sequence>
<dbReference type="AlphaFoldDB" id="A0AA39TQS9"/>
<dbReference type="EMBL" id="JAUEPS010000008">
    <property type="protein sequence ID" value="KAK0463273.1"/>
    <property type="molecule type" value="Genomic_DNA"/>
</dbReference>
<reference evidence="2" key="1">
    <citation type="submission" date="2023-06" db="EMBL/GenBank/DDBJ databases">
        <authorList>
            <consortium name="Lawrence Berkeley National Laboratory"/>
            <person name="Ahrendt S."/>
            <person name="Sahu N."/>
            <person name="Indic B."/>
            <person name="Wong-Bajracharya J."/>
            <person name="Merenyi Z."/>
            <person name="Ke H.-M."/>
            <person name="Monk M."/>
            <person name="Kocsube S."/>
            <person name="Drula E."/>
            <person name="Lipzen A."/>
            <person name="Balint B."/>
            <person name="Henrissat B."/>
            <person name="Andreopoulos B."/>
            <person name="Martin F.M."/>
            <person name="Harder C.B."/>
            <person name="Rigling D."/>
            <person name="Ford K.L."/>
            <person name="Foster G.D."/>
            <person name="Pangilinan J."/>
            <person name="Papanicolaou A."/>
            <person name="Barry K."/>
            <person name="LaButti K."/>
            <person name="Viragh M."/>
            <person name="Koriabine M."/>
            <person name="Yan M."/>
            <person name="Riley R."/>
            <person name="Champramary S."/>
            <person name="Plett K.L."/>
            <person name="Tsai I.J."/>
            <person name="Slot J."/>
            <person name="Sipos G."/>
            <person name="Plett J."/>
            <person name="Nagy L.G."/>
            <person name="Grigoriev I.V."/>
        </authorList>
    </citation>
    <scope>NUCLEOTIDE SEQUENCE</scope>
    <source>
        <strain evidence="2">CCBAS 213</strain>
    </source>
</reference>
<gene>
    <name evidence="2" type="ORF">EV420DRAFT_1164442</name>
</gene>
<evidence type="ECO:0000256" key="1">
    <source>
        <dbReference type="SAM" id="Phobius"/>
    </source>
</evidence>
<keyword evidence="1" id="KW-0812">Transmembrane</keyword>
<evidence type="ECO:0000313" key="3">
    <source>
        <dbReference type="Proteomes" id="UP001175211"/>
    </source>
</evidence>
<proteinExistence type="predicted"/>
<evidence type="ECO:0000313" key="2">
    <source>
        <dbReference type="EMBL" id="KAK0463273.1"/>
    </source>
</evidence>
<dbReference type="Proteomes" id="UP001175211">
    <property type="component" value="Unassembled WGS sequence"/>
</dbReference>
<feature type="transmembrane region" description="Helical" evidence="1">
    <location>
        <begin position="103"/>
        <end position="119"/>
    </location>
</feature>
<accession>A0AA39TQS9</accession>
<dbReference type="GeneID" id="85349707"/>
<name>A0AA39TQS9_ARMTA</name>
<protein>
    <submittedName>
        <fullName evidence="2">Uncharacterized protein</fullName>
    </submittedName>
</protein>